<keyword evidence="1" id="KW-1133">Transmembrane helix</keyword>
<reference evidence="2 3" key="1">
    <citation type="submission" date="2019-08" db="EMBL/GenBank/DDBJ databases">
        <authorList>
            <person name="Peeters C."/>
        </authorList>
    </citation>
    <scope>NUCLEOTIDE SEQUENCE [LARGE SCALE GENOMIC DNA]</scope>
    <source>
        <strain evidence="2 3">LMG 31011</strain>
    </source>
</reference>
<gene>
    <name evidence="2" type="ORF">PAQ31011_00830</name>
</gene>
<evidence type="ECO:0000313" key="3">
    <source>
        <dbReference type="Proteomes" id="UP000366819"/>
    </source>
</evidence>
<keyword evidence="1" id="KW-0812">Transmembrane</keyword>
<proteinExistence type="predicted"/>
<organism evidence="2 3">
    <name type="scientific">Pandoraea aquatica</name>
    <dbReference type="NCBI Taxonomy" id="2508290"/>
    <lineage>
        <taxon>Bacteria</taxon>
        <taxon>Pseudomonadati</taxon>
        <taxon>Pseudomonadota</taxon>
        <taxon>Betaproteobacteria</taxon>
        <taxon>Burkholderiales</taxon>
        <taxon>Burkholderiaceae</taxon>
        <taxon>Pandoraea</taxon>
    </lineage>
</organism>
<protein>
    <submittedName>
        <fullName evidence="2">Uncharacterized protein</fullName>
    </submittedName>
</protein>
<keyword evidence="3" id="KW-1185">Reference proteome</keyword>
<evidence type="ECO:0000256" key="1">
    <source>
        <dbReference type="SAM" id="Phobius"/>
    </source>
</evidence>
<dbReference type="AlphaFoldDB" id="A0A5E4SIS1"/>
<dbReference type="EMBL" id="CABPSN010000001">
    <property type="protein sequence ID" value="VVD75185.1"/>
    <property type="molecule type" value="Genomic_DNA"/>
</dbReference>
<keyword evidence="1" id="KW-0472">Membrane</keyword>
<feature type="transmembrane region" description="Helical" evidence="1">
    <location>
        <begin position="38"/>
        <end position="57"/>
    </location>
</feature>
<sequence length="222" mass="24258">MRWRDEYSECVGWVLIFAAGVLTAGSFMSWGSKSFWDVATAIGTVGAVLVAVGLYFVQKRDKAAADRLGAAVVGMRVVPQMKQAFEAISKAVGLVEVGTGTQMPSADNLWNVVHFYRHLESVTTSVDRSDLERMAVLEPVAAYKYAQALSIIDMIQGDFLATTGGDAWIDVKNQNQVDLLSRTEARINHAGIFIREALVAFEHAIAPMTSQLPTDRLFDGAR</sequence>
<feature type="transmembrane region" description="Helical" evidence="1">
    <location>
        <begin position="12"/>
        <end position="32"/>
    </location>
</feature>
<evidence type="ECO:0000313" key="2">
    <source>
        <dbReference type="EMBL" id="VVD75185.1"/>
    </source>
</evidence>
<accession>A0A5E4SIS1</accession>
<name>A0A5E4SIS1_9BURK</name>
<dbReference type="Proteomes" id="UP000366819">
    <property type="component" value="Unassembled WGS sequence"/>
</dbReference>